<sequence>MVYPAIRHGPEQHQHQQHLPPLAPPPLHHHPHQHHQPSHPQPPPQQQPQPPSLQQHPSPPSLLSASIPHLHSLPLPHPYSPSQPRQDTPSSPYAHAHSHPLNQHNHHHHHHHAAAHHPHAHAHSHYHPTHSLHHQPHHHYERQHLYHRRTSLPPTAAAAAAAQTDGAAPMPPPPPLPPASTISTASLGHALPQPRSEGASSYANTGSGNVGGGGTSASLTHSSFLDTALNPLRPLPQQQQSPPSQSNHGHQHHHHQQQQQHYAQHTRIPTSPSSLANYPTDSAPPPTQHDGSSPSTAGNAAGSAGAGPSASASTSASASASAVAGKVSCLACRAAKRKCHTAGIDTVCKRCHLHRIPCEYKQHRRGRTKRPRPPSDAAAGTAQEQQRPGHAGPSSSSRRSNANESASTSSAARDIRFSHLVSGEGDSSPYMSNPRSSHALSRQPNTPLPRIEQAISGKWDAEALDPISAGILSEADAYELFDHYFRCLNVTLALLDPALHTADHCRTTSPLLFTGVLAVTAKIARPAAYDPCLALANRLLGRAFEHGECSVEFIQVIHLLAHWRKGNDSSSFRRIGFATRMAQELRLFVPGPRPLPSNERAAREILNKERTWLTMIIADYNLAIHHSLPKIISEDDIGDPEAWASDHPQYPCRGEETIAPMIQFIRMASHFFDTMAGLNGDSSNLRTLDHIETQWRHWRKRWIEDEQEEFTPLHFATLRMSDALFRFHALEYRLLFNARYRAKGQTLDTSQPTQLSYDFGRCIDAGMMIADGFLNDVARPGFLPYCFHLAWVAMIISSIWLIKNIDAINPNDRAWVIRKLSEVRAATDEASRSSDDMAGYTTRLLQHMLDGLCPEWHLNCLAETAAQSSAQSSSTAESSSGGSSQLISTPKPDPASIASTHEIIQGHLWGEMMHSSAFAQPTCDQPMPPAMLGNHPGAVNMHGGDGGVNGHNEAMPLVEMQSAIVPHSQAQHHESIPPPPQQQQHQQQQQAPAPYFAAAGPPQPNLFPADDDEFWRMLFPKTGPP</sequence>
<dbReference type="CDD" id="cd00067">
    <property type="entry name" value="GAL4"/>
    <property type="match status" value="1"/>
</dbReference>
<evidence type="ECO:0000256" key="1">
    <source>
        <dbReference type="ARBA" id="ARBA00004123"/>
    </source>
</evidence>
<proteinExistence type="predicted"/>
<dbReference type="PANTHER" id="PTHR31845:SF17">
    <property type="entry name" value="ZN(II)2CYS6 TRANSCRIPTION FACTOR (EUROFUNG)"/>
    <property type="match status" value="1"/>
</dbReference>
<dbReference type="AlphaFoldDB" id="A0A5C3F7X0"/>
<dbReference type="GO" id="GO:0000976">
    <property type="term" value="F:transcription cis-regulatory region binding"/>
    <property type="evidence" value="ECO:0007669"/>
    <property type="project" value="TreeGrafter"/>
</dbReference>
<dbReference type="CDD" id="cd12148">
    <property type="entry name" value="fungal_TF_MHR"/>
    <property type="match status" value="1"/>
</dbReference>
<organism evidence="9 10">
    <name type="scientific">Pseudozyma flocculosa</name>
    <dbReference type="NCBI Taxonomy" id="84751"/>
    <lineage>
        <taxon>Eukaryota</taxon>
        <taxon>Fungi</taxon>
        <taxon>Dikarya</taxon>
        <taxon>Basidiomycota</taxon>
        <taxon>Ustilaginomycotina</taxon>
        <taxon>Ustilaginomycetes</taxon>
        <taxon>Ustilaginales</taxon>
        <taxon>Ustilaginaceae</taxon>
        <taxon>Pseudozyma</taxon>
    </lineage>
</organism>
<dbReference type="GO" id="GO:0006351">
    <property type="term" value="P:DNA-templated transcription"/>
    <property type="evidence" value="ECO:0007669"/>
    <property type="project" value="InterPro"/>
</dbReference>
<evidence type="ECO:0000313" key="9">
    <source>
        <dbReference type="EMBL" id="SPO40300.1"/>
    </source>
</evidence>
<feature type="compositionally biased region" description="Pro residues" evidence="7">
    <location>
        <begin position="169"/>
        <end position="178"/>
    </location>
</feature>
<accession>A0A5C3F7X0</accession>
<protein>
    <recommendedName>
        <fullName evidence="8">Xylanolytic transcriptional activator regulatory domain-containing protein</fullName>
    </recommendedName>
</protein>
<keyword evidence="10" id="KW-1185">Reference proteome</keyword>
<feature type="compositionally biased region" description="Low complexity" evidence="7">
    <location>
        <begin position="871"/>
        <end position="884"/>
    </location>
</feature>
<evidence type="ECO:0000256" key="2">
    <source>
        <dbReference type="ARBA" id="ARBA00022723"/>
    </source>
</evidence>
<evidence type="ECO:0000256" key="6">
    <source>
        <dbReference type="ARBA" id="ARBA00023242"/>
    </source>
</evidence>
<dbReference type="GO" id="GO:0008270">
    <property type="term" value="F:zinc ion binding"/>
    <property type="evidence" value="ECO:0007669"/>
    <property type="project" value="InterPro"/>
</dbReference>
<keyword evidence="3" id="KW-0805">Transcription regulation</keyword>
<feature type="domain" description="Xylanolytic transcriptional activator regulatory" evidence="8">
    <location>
        <begin position="571"/>
        <end position="647"/>
    </location>
</feature>
<dbReference type="SMART" id="SM00906">
    <property type="entry name" value="Fungal_trans"/>
    <property type="match status" value="1"/>
</dbReference>
<dbReference type="GO" id="GO:0005634">
    <property type="term" value="C:nucleus"/>
    <property type="evidence" value="ECO:0007669"/>
    <property type="project" value="UniProtKB-SubCell"/>
</dbReference>
<feature type="compositionally biased region" description="Basic residues" evidence="7">
    <location>
        <begin position="362"/>
        <end position="372"/>
    </location>
</feature>
<comment type="subcellular location">
    <subcellularLocation>
        <location evidence="1">Nucleus</location>
    </subcellularLocation>
</comment>
<evidence type="ECO:0000256" key="5">
    <source>
        <dbReference type="ARBA" id="ARBA00023163"/>
    </source>
</evidence>
<dbReference type="InterPro" id="IPR001138">
    <property type="entry name" value="Zn2Cys6_DnaBD"/>
</dbReference>
<dbReference type="Proteomes" id="UP000323386">
    <property type="component" value="Unassembled WGS sequence"/>
</dbReference>
<dbReference type="SUPFAM" id="SSF57701">
    <property type="entry name" value="Zn2/Cys6 DNA-binding domain"/>
    <property type="match status" value="1"/>
</dbReference>
<feature type="compositionally biased region" description="Low complexity" evidence="7">
    <location>
        <begin position="982"/>
        <end position="1000"/>
    </location>
</feature>
<evidence type="ECO:0000313" key="10">
    <source>
        <dbReference type="Proteomes" id="UP000323386"/>
    </source>
</evidence>
<feature type="compositionally biased region" description="Low complexity" evidence="7">
    <location>
        <begin position="52"/>
        <end position="74"/>
    </location>
</feature>
<dbReference type="GO" id="GO:0000981">
    <property type="term" value="F:DNA-binding transcription factor activity, RNA polymerase II-specific"/>
    <property type="evidence" value="ECO:0007669"/>
    <property type="project" value="InterPro"/>
</dbReference>
<feature type="region of interest" description="Disordered" evidence="7">
    <location>
        <begin position="362"/>
        <end position="448"/>
    </location>
</feature>
<dbReference type="InterPro" id="IPR051089">
    <property type="entry name" value="prtT"/>
</dbReference>
<dbReference type="EMBL" id="OOIP01000019">
    <property type="protein sequence ID" value="SPO40300.1"/>
    <property type="molecule type" value="Genomic_DNA"/>
</dbReference>
<name>A0A5C3F7X0_9BASI</name>
<feature type="compositionally biased region" description="Low complexity" evidence="7">
    <location>
        <begin position="236"/>
        <end position="248"/>
    </location>
</feature>
<feature type="compositionally biased region" description="Low complexity" evidence="7">
    <location>
        <begin position="394"/>
        <end position="412"/>
    </location>
</feature>
<evidence type="ECO:0000256" key="4">
    <source>
        <dbReference type="ARBA" id="ARBA00023125"/>
    </source>
</evidence>
<feature type="compositionally biased region" description="Polar residues" evidence="7">
    <location>
        <begin position="267"/>
        <end position="280"/>
    </location>
</feature>
<feature type="region of interest" description="Disordered" evidence="7">
    <location>
        <begin position="232"/>
        <end position="313"/>
    </location>
</feature>
<keyword evidence="5" id="KW-0804">Transcription</keyword>
<keyword evidence="2" id="KW-0479">Metal-binding</keyword>
<evidence type="ECO:0000256" key="3">
    <source>
        <dbReference type="ARBA" id="ARBA00023015"/>
    </source>
</evidence>
<keyword evidence="6" id="KW-0539">Nucleus</keyword>
<keyword evidence="4" id="KW-0238">DNA-binding</keyword>
<feature type="compositionally biased region" description="Polar residues" evidence="7">
    <location>
        <begin position="429"/>
        <end position="445"/>
    </location>
</feature>
<feature type="region of interest" description="Disordered" evidence="7">
    <location>
        <begin position="871"/>
        <end position="896"/>
    </location>
</feature>
<feature type="region of interest" description="Disordered" evidence="7">
    <location>
        <begin position="966"/>
        <end position="1011"/>
    </location>
</feature>
<dbReference type="InterPro" id="IPR036864">
    <property type="entry name" value="Zn2-C6_fun-type_DNA-bd_sf"/>
</dbReference>
<evidence type="ECO:0000256" key="7">
    <source>
        <dbReference type="SAM" id="MobiDB-lite"/>
    </source>
</evidence>
<dbReference type="InterPro" id="IPR007219">
    <property type="entry name" value="XnlR_reg_dom"/>
</dbReference>
<feature type="region of interest" description="Disordered" evidence="7">
    <location>
        <begin position="1"/>
        <end position="220"/>
    </location>
</feature>
<feature type="compositionally biased region" description="Low complexity" evidence="7">
    <location>
        <begin position="291"/>
        <end position="313"/>
    </location>
</feature>
<dbReference type="OrthoDB" id="3163292at2759"/>
<feature type="compositionally biased region" description="Pro residues" evidence="7">
    <location>
        <begin position="39"/>
        <end position="51"/>
    </location>
</feature>
<feature type="compositionally biased region" description="Basic residues" evidence="7">
    <location>
        <begin position="27"/>
        <end position="37"/>
    </location>
</feature>
<feature type="compositionally biased region" description="Basic residues" evidence="7">
    <location>
        <begin position="104"/>
        <end position="150"/>
    </location>
</feature>
<dbReference type="PANTHER" id="PTHR31845">
    <property type="entry name" value="FINGER DOMAIN PROTEIN, PUTATIVE-RELATED"/>
    <property type="match status" value="1"/>
</dbReference>
<reference evidence="9 10" key="1">
    <citation type="submission" date="2018-03" db="EMBL/GenBank/DDBJ databases">
        <authorList>
            <person name="Guldener U."/>
        </authorList>
    </citation>
    <scope>NUCLEOTIDE SEQUENCE [LARGE SCALE GENOMIC DNA]</scope>
    <source>
        <strain evidence="9 10">DAOM196992</strain>
    </source>
</reference>
<evidence type="ECO:0000259" key="8">
    <source>
        <dbReference type="SMART" id="SM00906"/>
    </source>
</evidence>
<gene>
    <name evidence="9" type="ORF">PSFLO_05782</name>
</gene>